<dbReference type="InterPro" id="IPR027954">
    <property type="entry name" value="Transcobalamin-like_C"/>
</dbReference>
<gene>
    <name evidence="3" type="ordered locus">Cwoe_3803</name>
</gene>
<reference evidence="3 4" key="1">
    <citation type="journal article" date="2010" name="Stand. Genomic Sci.">
        <title>Complete genome sequence of Conexibacter woesei type strain (ID131577).</title>
        <authorList>
            <person name="Pukall R."/>
            <person name="Lapidus A."/>
            <person name="Glavina Del Rio T."/>
            <person name="Copeland A."/>
            <person name="Tice H."/>
            <person name="Cheng J.-F."/>
            <person name="Lucas S."/>
            <person name="Chen F."/>
            <person name="Nolan M."/>
            <person name="Bruce D."/>
            <person name="Goodwin L."/>
            <person name="Pitluck S."/>
            <person name="Mavromatis K."/>
            <person name="Ivanova N."/>
            <person name="Ovchinnikova G."/>
            <person name="Pati A."/>
            <person name="Chen A."/>
            <person name="Palaniappan K."/>
            <person name="Land M."/>
            <person name="Hauser L."/>
            <person name="Chang Y.-J."/>
            <person name="Jeffries C.D."/>
            <person name="Chain P."/>
            <person name="Meincke L."/>
            <person name="Sims D."/>
            <person name="Brettin T."/>
            <person name="Detter J.C."/>
            <person name="Rohde M."/>
            <person name="Goeker M."/>
            <person name="Bristow J."/>
            <person name="Eisen J.A."/>
            <person name="Markowitz V."/>
            <person name="Kyrpides N.C."/>
            <person name="Klenk H.-P."/>
            <person name="Hugenholtz P."/>
        </authorList>
    </citation>
    <scope>NUCLEOTIDE SEQUENCE [LARGE SCALE GENOMIC DNA]</scope>
    <source>
        <strain evidence="4">DSM 14684 / CIP 108061 / JCM 11494 / NBRC 100937 / ID131577</strain>
    </source>
</reference>
<reference evidence="4" key="2">
    <citation type="submission" date="2010-01" db="EMBL/GenBank/DDBJ databases">
        <title>The complete genome of Conexibacter woesei DSM 14684.</title>
        <authorList>
            <consortium name="US DOE Joint Genome Institute (JGI-PGF)"/>
            <person name="Lucas S."/>
            <person name="Copeland A."/>
            <person name="Lapidus A."/>
            <person name="Glavina del Rio T."/>
            <person name="Dalin E."/>
            <person name="Tice H."/>
            <person name="Bruce D."/>
            <person name="Goodwin L."/>
            <person name="Pitluck S."/>
            <person name="Kyrpides N."/>
            <person name="Mavromatis K."/>
            <person name="Ivanova N."/>
            <person name="Mikhailova N."/>
            <person name="Chertkov O."/>
            <person name="Brettin T."/>
            <person name="Detter J.C."/>
            <person name="Han C."/>
            <person name="Larimer F."/>
            <person name="Land M."/>
            <person name="Hauser L."/>
            <person name="Markowitz V."/>
            <person name="Cheng J.-F."/>
            <person name="Hugenholtz P."/>
            <person name="Woyke T."/>
            <person name="Wu D."/>
            <person name="Pukall R."/>
            <person name="Steenblock K."/>
            <person name="Schneider S."/>
            <person name="Klenk H.-P."/>
            <person name="Eisen J.A."/>
        </authorList>
    </citation>
    <scope>NUCLEOTIDE SEQUENCE [LARGE SCALE GENOMIC DNA]</scope>
    <source>
        <strain evidence="4">DSM 14684 / CIP 108061 / JCM 11494 / NBRC 100937 / ID131577</strain>
    </source>
</reference>
<sequence length="351" mass="36445" precursor="true">MPRTILGSLVGALAVTALAVPAAHAAAPADVTVRVEGPSGSLAYANLRTTTTPVVKDGDRSHACTGTSAAGALEQATGGSWTGSYFRGLGYAVDSIDGVRGSSPSEYWTLWVNDRSATMGVCGTELQNGDDVLVFLCRSGADFSCTNRPLGIVVPKRRSATPTVQVVTFGDDGRAAPAAGATVSGGLKPIRTDAQGRAKVTLKGAQSQLVATRTGDVPSAPVFCSVNACGSSDTTPPTLTLKNVRDGQVFTAAGAPRALRGTAVDPAGAIVELRLTRRDGSSCTAFDGRREAFFRCPAKGAPWFQASDRRNWSYLLPQKLAPGRYTLGALASDPNGNTRKLTVRFTVRAAR</sequence>
<keyword evidence="1" id="KW-0732">Signal</keyword>
<dbReference type="AlphaFoldDB" id="D3F2F4"/>
<dbReference type="Proteomes" id="UP000008229">
    <property type="component" value="Chromosome"/>
</dbReference>
<dbReference type="Pfam" id="PF14478">
    <property type="entry name" value="DUF4430"/>
    <property type="match status" value="1"/>
</dbReference>
<evidence type="ECO:0000313" key="3">
    <source>
        <dbReference type="EMBL" id="ADB52220.1"/>
    </source>
</evidence>
<accession>D3F2F4</accession>
<feature type="signal peptide" evidence="1">
    <location>
        <begin position="1"/>
        <end position="25"/>
    </location>
</feature>
<feature type="chain" id="PRO_5003043132" description="Transcobalamin-like C-terminal domain-containing protein" evidence="1">
    <location>
        <begin position="26"/>
        <end position="351"/>
    </location>
</feature>
<evidence type="ECO:0000313" key="4">
    <source>
        <dbReference type="Proteomes" id="UP000008229"/>
    </source>
</evidence>
<evidence type="ECO:0000259" key="2">
    <source>
        <dbReference type="Pfam" id="PF14478"/>
    </source>
</evidence>
<dbReference type="Gene3D" id="2.170.130.30">
    <property type="match status" value="1"/>
</dbReference>
<name>D3F2F4_CONWI</name>
<dbReference type="HOGENOM" id="CLU_789199_0_0_11"/>
<protein>
    <recommendedName>
        <fullName evidence="2">Transcobalamin-like C-terminal domain-containing protein</fullName>
    </recommendedName>
</protein>
<dbReference type="RefSeq" id="WP_012935271.1">
    <property type="nucleotide sequence ID" value="NC_013739.1"/>
</dbReference>
<evidence type="ECO:0000256" key="1">
    <source>
        <dbReference type="SAM" id="SignalP"/>
    </source>
</evidence>
<proteinExistence type="predicted"/>
<dbReference type="STRING" id="469383.Cwoe_3803"/>
<keyword evidence="4" id="KW-1185">Reference proteome</keyword>
<dbReference type="KEGG" id="cwo:Cwoe_3803"/>
<dbReference type="EMBL" id="CP001854">
    <property type="protein sequence ID" value="ADB52220.1"/>
    <property type="molecule type" value="Genomic_DNA"/>
</dbReference>
<organism evidence="3 4">
    <name type="scientific">Conexibacter woesei (strain DSM 14684 / CCUG 47730 / CIP 108061 / JCM 11494 / NBRC 100937 / ID131577)</name>
    <dbReference type="NCBI Taxonomy" id="469383"/>
    <lineage>
        <taxon>Bacteria</taxon>
        <taxon>Bacillati</taxon>
        <taxon>Actinomycetota</taxon>
        <taxon>Thermoleophilia</taxon>
        <taxon>Solirubrobacterales</taxon>
        <taxon>Conexibacteraceae</taxon>
        <taxon>Conexibacter</taxon>
    </lineage>
</organism>
<dbReference type="OrthoDB" id="5242559at2"/>
<feature type="domain" description="Transcobalamin-like C-terminal" evidence="2">
    <location>
        <begin position="93"/>
        <end position="133"/>
    </location>
</feature>